<comment type="caution">
    <text evidence="1">The sequence shown here is derived from an EMBL/GenBank/DDBJ whole genome shotgun (WGS) entry which is preliminary data.</text>
</comment>
<proteinExistence type="predicted"/>
<dbReference type="EMBL" id="SPHZ02000002">
    <property type="protein sequence ID" value="KAF0930080.1"/>
    <property type="molecule type" value="Genomic_DNA"/>
</dbReference>
<protein>
    <submittedName>
        <fullName evidence="1">Uncharacterized protein</fullName>
    </submittedName>
</protein>
<name>A0A6G1EZK5_9ORYZ</name>
<evidence type="ECO:0000313" key="2">
    <source>
        <dbReference type="Proteomes" id="UP000479710"/>
    </source>
</evidence>
<organism evidence="1 2">
    <name type="scientific">Oryza meyeriana var. granulata</name>
    <dbReference type="NCBI Taxonomy" id="110450"/>
    <lineage>
        <taxon>Eukaryota</taxon>
        <taxon>Viridiplantae</taxon>
        <taxon>Streptophyta</taxon>
        <taxon>Embryophyta</taxon>
        <taxon>Tracheophyta</taxon>
        <taxon>Spermatophyta</taxon>
        <taxon>Magnoliopsida</taxon>
        <taxon>Liliopsida</taxon>
        <taxon>Poales</taxon>
        <taxon>Poaceae</taxon>
        <taxon>BOP clade</taxon>
        <taxon>Oryzoideae</taxon>
        <taxon>Oryzeae</taxon>
        <taxon>Oryzinae</taxon>
        <taxon>Oryza</taxon>
        <taxon>Oryza meyeriana</taxon>
    </lineage>
</organism>
<dbReference type="Proteomes" id="UP000479710">
    <property type="component" value="Unassembled WGS sequence"/>
</dbReference>
<gene>
    <name evidence="1" type="ORF">E2562_027912</name>
</gene>
<accession>A0A6G1EZK5</accession>
<dbReference type="AlphaFoldDB" id="A0A6G1EZK5"/>
<reference evidence="1 2" key="1">
    <citation type="submission" date="2019-11" db="EMBL/GenBank/DDBJ databases">
        <title>Whole genome sequence of Oryza granulata.</title>
        <authorList>
            <person name="Li W."/>
        </authorList>
    </citation>
    <scope>NUCLEOTIDE SEQUENCE [LARGE SCALE GENOMIC DNA]</scope>
    <source>
        <strain evidence="2">cv. Menghai</strain>
        <tissue evidence="1">Leaf</tissue>
    </source>
</reference>
<keyword evidence="2" id="KW-1185">Reference proteome</keyword>
<evidence type="ECO:0000313" key="1">
    <source>
        <dbReference type="EMBL" id="KAF0930080.1"/>
    </source>
</evidence>
<sequence>MPDTGRFTSQSSSHCRPQLAPPVVVDHQFPCAALASKPMLTWPSTPAATSASPSCVVPMCRQHVVR</sequence>